<keyword evidence="2" id="KW-1185">Reference proteome</keyword>
<reference evidence="1 2" key="1">
    <citation type="submission" date="2021-03" db="EMBL/GenBank/DDBJ databases">
        <authorList>
            <person name="King G.J."/>
            <person name="Bancroft I."/>
            <person name="Baten A."/>
            <person name="Bloomfield J."/>
            <person name="Borpatragohain P."/>
            <person name="He Z."/>
            <person name="Irish N."/>
            <person name="Irwin J."/>
            <person name="Liu K."/>
            <person name="Mauleon R.P."/>
            <person name="Moore J."/>
            <person name="Morris R."/>
            <person name="Ostergaard L."/>
            <person name="Wang B."/>
            <person name="Wells R."/>
        </authorList>
    </citation>
    <scope>NUCLEOTIDE SEQUENCE [LARGE SCALE GENOMIC DNA]</scope>
    <source>
        <strain evidence="1">R-o-18</strain>
        <tissue evidence="1">Leaf</tissue>
    </source>
</reference>
<accession>A0ABQ7LAL2</accession>
<organism evidence="1 2">
    <name type="scientific">Brassica rapa subsp. trilocularis</name>
    <dbReference type="NCBI Taxonomy" id="1813537"/>
    <lineage>
        <taxon>Eukaryota</taxon>
        <taxon>Viridiplantae</taxon>
        <taxon>Streptophyta</taxon>
        <taxon>Embryophyta</taxon>
        <taxon>Tracheophyta</taxon>
        <taxon>Spermatophyta</taxon>
        <taxon>Magnoliopsida</taxon>
        <taxon>eudicotyledons</taxon>
        <taxon>Gunneridae</taxon>
        <taxon>Pentapetalae</taxon>
        <taxon>rosids</taxon>
        <taxon>malvids</taxon>
        <taxon>Brassicales</taxon>
        <taxon>Brassicaceae</taxon>
        <taxon>Brassiceae</taxon>
        <taxon>Brassica</taxon>
    </lineage>
</organism>
<protein>
    <submittedName>
        <fullName evidence="1">Uncharacterized protein</fullName>
    </submittedName>
</protein>
<sequence length="181" mass="21802">MGHFFDIKGAWKRLLCAKQVISLKLVFKLTFKCVFLDDLHGSRPSLRLTWRKSSIRRLTWKSSIRRLTQKFHHTIYTKVVLDFIQRFWSNLAYLGRLPYSIRKSDPDLKRLPRRLPRRLLINLPKSDPDMKNITHKVHIQVEDENHCFQIKEIRVGLKSFSLEKRYKLYATEDYQMKKNQT</sequence>
<dbReference type="Proteomes" id="UP000823674">
    <property type="component" value="Chromosome A09"/>
</dbReference>
<evidence type="ECO:0000313" key="2">
    <source>
        <dbReference type="Proteomes" id="UP000823674"/>
    </source>
</evidence>
<evidence type="ECO:0000313" key="1">
    <source>
        <dbReference type="EMBL" id="KAG5383612.1"/>
    </source>
</evidence>
<dbReference type="EMBL" id="JADBGQ010000008">
    <property type="protein sequence ID" value="KAG5383612.1"/>
    <property type="molecule type" value="Genomic_DNA"/>
</dbReference>
<name>A0ABQ7LAL2_BRACM</name>
<comment type="caution">
    <text evidence="1">The sequence shown here is derived from an EMBL/GenBank/DDBJ whole genome shotgun (WGS) entry which is preliminary data.</text>
</comment>
<gene>
    <name evidence="1" type="primary">A09p027420.1_BraROA</name>
    <name evidence="1" type="ORF">IGI04_035082</name>
</gene>
<proteinExistence type="predicted"/>